<keyword evidence="3" id="KW-0808">Transferase</keyword>
<dbReference type="PANTHER" id="PTHR10912">
    <property type="entry name" value="ADP-RIBOSYL CYCLASE"/>
    <property type="match status" value="1"/>
</dbReference>
<dbReference type="InParanoid" id="A0A3B1K6U6"/>
<accession>A0A3B1K6U6</accession>
<reference evidence="8" key="3">
    <citation type="submission" date="2025-08" db="UniProtKB">
        <authorList>
            <consortium name="Ensembl"/>
        </authorList>
    </citation>
    <scope>IDENTIFICATION</scope>
</reference>
<evidence type="ECO:0000256" key="1">
    <source>
        <dbReference type="ARBA" id="ARBA00005406"/>
    </source>
</evidence>
<feature type="signal peptide" evidence="7">
    <location>
        <begin position="1"/>
        <end position="17"/>
    </location>
</feature>
<dbReference type="Bgee" id="ENSAMXG00000006460">
    <property type="expression patterns" value="Expressed in camera-type eye and 5 other cell types or tissues"/>
</dbReference>
<dbReference type="AlphaFoldDB" id="A0A3B1K6U6"/>
<dbReference type="CDD" id="cd04759">
    <property type="entry name" value="Rib_hydrolase"/>
    <property type="match status" value="1"/>
</dbReference>
<dbReference type="GO" id="GO:0005886">
    <property type="term" value="C:plasma membrane"/>
    <property type="evidence" value="ECO:0007669"/>
    <property type="project" value="TreeGrafter"/>
</dbReference>
<dbReference type="Ensembl" id="ENSAMXT00000047291.1">
    <property type="protein sequence ID" value="ENSAMXP00000049825.1"/>
    <property type="gene ID" value="ENSAMXG00000006460.2"/>
</dbReference>
<evidence type="ECO:0000256" key="7">
    <source>
        <dbReference type="SAM" id="SignalP"/>
    </source>
</evidence>
<evidence type="ECO:0000256" key="4">
    <source>
        <dbReference type="ARBA" id="ARBA00022801"/>
    </source>
</evidence>
<evidence type="ECO:0000256" key="3">
    <source>
        <dbReference type="ARBA" id="ARBA00022679"/>
    </source>
</evidence>
<reference evidence="8" key="4">
    <citation type="submission" date="2025-09" db="UniProtKB">
        <authorList>
            <consortium name="Ensembl"/>
        </authorList>
    </citation>
    <scope>IDENTIFICATION</scope>
</reference>
<dbReference type="EC" id="3.2.2.6" evidence="2"/>
<dbReference type="GO" id="GO:0030890">
    <property type="term" value="P:positive regulation of B cell proliferation"/>
    <property type="evidence" value="ECO:0007669"/>
    <property type="project" value="TreeGrafter"/>
</dbReference>
<name>A0A3B1K6U6_ASTMX</name>
<evidence type="ECO:0000256" key="5">
    <source>
        <dbReference type="ARBA" id="ARBA00023027"/>
    </source>
</evidence>
<evidence type="ECO:0000256" key="2">
    <source>
        <dbReference type="ARBA" id="ARBA00011982"/>
    </source>
</evidence>
<comment type="similarity">
    <text evidence="1">Belongs to the ADP-ribosyl cyclase family.</text>
</comment>
<proteinExistence type="inferred from homology"/>
<feature type="chain" id="PRO_5017478696" description="ADP-ribosyl cyclase/cyclic ADP-ribose hydrolase" evidence="7">
    <location>
        <begin position="18"/>
        <end position="277"/>
    </location>
</feature>
<dbReference type="STRING" id="7994.ENSAMXP00000049825"/>
<dbReference type="SUPFAM" id="SSF52309">
    <property type="entry name" value="N-(deoxy)ribosyltransferase-like"/>
    <property type="match status" value="1"/>
</dbReference>
<dbReference type="GeneTree" id="ENSGT00390000017291"/>
<keyword evidence="9" id="KW-1185">Reference proteome</keyword>
<evidence type="ECO:0000313" key="8">
    <source>
        <dbReference type="Ensembl" id="ENSAMXP00000049825.1"/>
    </source>
</evidence>
<dbReference type="GO" id="GO:0016849">
    <property type="term" value="F:phosphorus-oxygen lyase activity"/>
    <property type="evidence" value="ECO:0007669"/>
    <property type="project" value="TreeGrafter"/>
</dbReference>
<keyword evidence="5" id="KW-0520">NAD</keyword>
<dbReference type="GO" id="GO:0061809">
    <property type="term" value="F:NAD+ nucleosidase activity, cyclic ADP-ribose generating"/>
    <property type="evidence" value="ECO:0007669"/>
    <property type="project" value="UniProtKB-EC"/>
</dbReference>
<reference evidence="9" key="1">
    <citation type="submission" date="2013-03" db="EMBL/GenBank/DDBJ databases">
        <authorList>
            <person name="Jeffery W."/>
            <person name="Warren W."/>
            <person name="Wilson R.K."/>
        </authorList>
    </citation>
    <scope>NUCLEOTIDE SEQUENCE</scope>
    <source>
        <strain evidence="9">female</strain>
    </source>
</reference>
<dbReference type="Proteomes" id="UP000018467">
    <property type="component" value="Unassembled WGS sequence"/>
</dbReference>
<dbReference type="Gene3D" id="3.40.50.720">
    <property type="entry name" value="NAD(P)-binding Rossmann-like Domain"/>
    <property type="match status" value="1"/>
</dbReference>
<sequence>MILGLVIILFLIGHGNTGPGTTPHLKHIVIGRCYDYITLVNPSFRYNCEDIWREFEEAVVRRTPCSVRVKDYQRMFRAVPQTLPCDRLLFWSKTRDLMHSYAAVTGRFWTLEDTLVGFIFNDLIWCGQRERDRGFDFQSCPEWSTCVTHPVYSLWKRASQNFAAAACGNITVLLNGSIHNAFNRKSMFGSVELDNLNPRMVSHVHIKVVPNLEGPFVESCSKGSILDLINVLESRGFRWSCTDRDVTLMILQCMKNPRQSSCQTCSSSLLHRKSLYL</sequence>
<dbReference type="PANTHER" id="PTHR10912:SF8">
    <property type="entry name" value="ADP-RIBOSYL CYCLASE_CYCLIC ADP-RIBOSE HYDROLASE"/>
    <property type="match status" value="1"/>
</dbReference>
<dbReference type="GO" id="GO:0016740">
    <property type="term" value="F:transferase activity"/>
    <property type="evidence" value="ECO:0007669"/>
    <property type="project" value="UniProtKB-KW"/>
</dbReference>
<dbReference type="InterPro" id="IPR003193">
    <property type="entry name" value="ADP-ribosyl_cyclase"/>
</dbReference>
<dbReference type="KEGG" id="amex:103029242"/>
<dbReference type="Gene3D" id="1.20.82.10">
    <property type="entry name" value="ADP Ribosyl Cyclase, Chain A, domain 1"/>
    <property type="match status" value="1"/>
</dbReference>
<evidence type="ECO:0000313" key="9">
    <source>
        <dbReference type="Proteomes" id="UP000018467"/>
    </source>
</evidence>
<dbReference type="Pfam" id="PF02267">
    <property type="entry name" value="Rib_hydrolayse"/>
    <property type="match status" value="1"/>
</dbReference>
<keyword evidence="4" id="KW-0378">Hydrolase</keyword>
<dbReference type="GeneID" id="103029242"/>
<reference evidence="9" key="2">
    <citation type="journal article" date="2014" name="Nat. Commun.">
        <title>The cavefish genome reveals candidate genes for eye loss.</title>
        <authorList>
            <person name="McGaugh S.E."/>
            <person name="Gross J.B."/>
            <person name="Aken B."/>
            <person name="Blin M."/>
            <person name="Borowsky R."/>
            <person name="Chalopin D."/>
            <person name="Hinaux H."/>
            <person name="Jeffery W.R."/>
            <person name="Keene A."/>
            <person name="Ma L."/>
            <person name="Minx P."/>
            <person name="Murphy D."/>
            <person name="O'Quin K.E."/>
            <person name="Retaux S."/>
            <person name="Rohner N."/>
            <person name="Searle S.M."/>
            <person name="Stahl B.A."/>
            <person name="Tabin C."/>
            <person name="Volff J.N."/>
            <person name="Yoshizawa M."/>
            <person name="Warren W.C."/>
        </authorList>
    </citation>
    <scope>NUCLEOTIDE SEQUENCE [LARGE SCALE GENOMIC DNA]</scope>
    <source>
        <strain evidence="9">female</strain>
    </source>
</reference>
<keyword evidence="6" id="KW-1015">Disulfide bond</keyword>
<evidence type="ECO:0000256" key="6">
    <source>
        <dbReference type="ARBA" id="ARBA00023157"/>
    </source>
</evidence>
<organism evidence="8 9">
    <name type="scientific">Astyanax mexicanus</name>
    <name type="common">Blind cave fish</name>
    <name type="synonym">Astyanax fasciatus mexicanus</name>
    <dbReference type="NCBI Taxonomy" id="7994"/>
    <lineage>
        <taxon>Eukaryota</taxon>
        <taxon>Metazoa</taxon>
        <taxon>Chordata</taxon>
        <taxon>Craniata</taxon>
        <taxon>Vertebrata</taxon>
        <taxon>Euteleostomi</taxon>
        <taxon>Actinopterygii</taxon>
        <taxon>Neopterygii</taxon>
        <taxon>Teleostei</taxon>
        <taxon>Ostariophysi</taxon>
        <taxon>Characiformes</taxon>
        <taxon>Characoidei</taxon>
        <taxon>Acestrorhamphidae</taxon>
        <taxon>Acestrorhamphinae</taxon>
        <taxon>Astyanax</taxon>
    </lineage>
</organism>
<keyword evidence="7" id="KW-0732">Signal</keyword>
<protein>
    <recommendedName>
        <fullName evidence="2">ADP-ribosyl cyclase/cyclic ADP-ribose hydrolase</fullName>
        <ecNumber evidence="2">3.2.2.6</ecNumber>
    </recommendedName>
</protein>